<dbReference type="EMBL" id="JBEDNQ010000008">
    <property type="protein sequence ID" value="MEQ3552627.1"/>
    <property type="molecule type" value="Genomic_DNA"/>
</dbReference>
<gene>
    <name evidence="2" type="ORF">WIS52_19315</name>
</gene>
<keyword evidence="3" id="KW-1185">Reference proteome</keyword>
<sequence length="134" mass="15138">MSVHGHDDVSRRATVERLECVRFDAVVDGDWDRFEELCHPDLVYVHNTGVVDTRATYLAKLRSGHYDYEVIEHPVTTIVLTADAALVWGRMRAELRAGTVHKSIDNLTLSVWVHDHDRGWLLIAQQPTPGTGPL</sequence>
<evidence type="ECO:0000313" key="2">
    <source>
        <dbReference type="EMBL" id="MEQ3552627.1"/>
    </source>
</evidence>
<accession>A0ABV1KDU0</accession>
<dbReference type="Pfam" id="PF14534">
    <property type="entry name" value="DUF4440"/>
    <property type="match status" value="1"/>
</dbReference>
<proteinExistence type="predicted"/>
<feature type="domain" description="DUF4440" evidence="1">
    <location>
        <begin position="18"/>
        <end position="121"/>
    </location>
</feature>
<comment type="caution">
    <text evidence="2">The sequence shown here is derived from an EMBL/GenBank/DDBJ whole genome shotgun (WGS) entry which is preliminary data.</text>
</comment>
<dbReference type="InterPro" id="IPR027843">
    <property type="entry name" value="DUF4440"/>
</dbReference>
<dbReference type="SUPFAM" id="SSF54427">
    <property type="entry name" value="NTF2-like"/>
    <property type="match status" value="1"/>
</dbReference>
<dbReference type="Gene3D" id="3.10.450.50">
    <property type="match status" value="1"/>
</dbReference>
<dbReference type="Proteomes" id="UP001494902">
    <property type="component" value="Unassembled WGS sequence"/>
</dbReference>
<organism evidence="2 3">
    <name type="scientific">Pseudonocardia nematodicida</name>
    <dbReference type="NCBI Taxonomy" id="1206997"/>
    <lineage>
        <taxon>Bacteria</taxon>
        <taxon>Bacillati</taxon>
        <taxon>Actinomycetota</taxon>
        <taxon>Actinomycetes</taxon>
        <taxon>Pseudonocardiales</taxon>
        <taxon>Pseudonocardiaceae</taxon>
        <taxon>Pseudonocardia</taxon>
    </lineage>
</organism>
<dbReference type="RefSeq" id="WP_349299701.1">
    <property type="nucleotide sequence ID" value="NZ_JBEDNQ010000008.1"/>
</dbReference>
<dbReference type="InterPro" id="IPR032710">
    <property type="entry name" value="NTF2-like_dom_sf"/>
</dbReference>
<protein>
    <submittedName>
        <fullName evidence="2">Nuclear transport factor 2 family protein</fullName>
    </submittedName>
</protein>
<reference evidence="2 3" key="1">
    <citation type="submission" date="2024-03" db="EMBL/GenBank/DDBJ databases">
        <title>Draft genome sequence of Pseudonocardia nematodicida JCM 31783.</title>
        <authorList>
            <person name="Butdee W."/>
            <person name="Duangmal K."/>
        </authorList>
    </citation>
    <scope>NUCLEOTIDE SEQUENCE [LARGE SCALE GENOMIC DNA]</scope>
    <source>
        <strain evidence="2 3">JCM 31783</strain>
    </source>
</reference>
<evidence type="ECO:0000313" key="3">
    <source>
        <dbReference type="Proteomes" id="UP001494902"/>
    </source>
</evidence>
<name>A0ABV1KDU0_9PSEU</name>
<evidence type="ECO:0000259" key="1">
    <source>
        <dbReference type="Pfam" id="PF14534"/>
    </source>
</evidence>